<sequence length="96" mass="10930">MTFKAFMAFRAFMAFKAFVALKAYLAFKAFMDFIDLQYALGGANDAEANFCSGNGCKRCLWSHRHQNTLSIGDPPENQISSIRRIISTRANVRNYY</sequence>
<dbReference type="AlphaFoldDB" id="A0A915JMC9"/>
<accession>A0A915JMC9</accession>
<evidence type="ECO:0000313" key="2">
    <source>
        <dbReference type="WBParaSite" id="nRc.2.0.1.t27335-RA"/>
    </source>
</evidence>
<evidence type="ECO:0000313" key="1">
    <source>
        <dbReference type="Proteomes" id="UP000887565"/>
    </source>
</evidence>
<dbReference type="WBParaSite" id="nRc.2.0.1.t27335-RA">
    <property type="protein sequence ID" value="nRc.2.0.1.t27335-RA"/>
    <property type="gene ID" value="nRc.2.0.1.g27335"/>
</dbReference>
<protein>
    <submittedName>
        <fullName evidence="2">Uncharacterized protein</fullName>
    </submittedName>
</protein>
<keyword evidence="1" id="KW-1185">Reference proteome</keyword>
<dbReference type="Proteomes" id="UP000887565">
    <property type="component" value="Unplaced"/>
</dbReference>
<reference evidence="2" key="1">
    <citation type="submission" date="2022-11" db="UniProtKB">
        <authorList>
            <consortium name="WormBaseParasite"/>
        </authorList>
    </citation>
    <scope>IDENTIFICATION</scope>
</reference>
<name>A0A915JMC9_ROMCU</name>
<organism evidence="1 2">
    <name type="scientific">Romanomermis culicivorax</name>
    <name type="common">Nematode worm</name>
    <dbReference type="NCBI Taxonomy" id="13658"/>
    <lineage>
        <taxon>Eukaryota</taxon>
        <taxon>Metazoa</taxon>
        <taxon>Ecdysozoa</taxon>
        <taxon>Nematoda</taxon>
        <taxon>Enoplea</taxon>
        <taxon>Dorylaimia</taxon>
        <taxon>Mermithida</taxon>
        <taxon>Mermithoidea</taxon>
        <taxon>Mermithidae</taxon>
        <taxon>Romanomermis</taxon>
    </lineage>
</organism>
<proteinExistence type="predicted"/>